<proteinExistence type="predicted"/>
<dbReference type="EMBL" id="LAZR01011236">
    <property type="protein sequence ID" value="KKM62741.1"/>
    <property type="molecule type" value="Genomic_DNA"/>
</dbReference>
<reference evidence="1" key="1">
    <citation type="journal article" date="2015" name="Nature">
        <title>Complex archaea that bridge the gap between prokaryotes and eukaryotes.</title>
        <authorList>
            <person name="Spang A."/>
            <person name="Saw J.H."/>
            <person name="Jorgensen S.L."/>
            <person name="Zaremba-Niedzwiedzka K."/>
            <person name="Martijn J."/>
            <person name="Lind A.E."/>
            <person name="van Eijk R."/>
            <person name="Schleper C."/>
            <person name="Guy L."/>
            <person name="Ettema T.J."/>
        </authorList>
    </citation>
    <scope>NUCLEOTIDE SEQUENCE</scope>
</reference>
<comment type="caution">
    <text evidence="1">The sequence shown here is derived from an EMBL/GenBank/DDBJ whole genome shotgun (WGS) entry which is preliminary data.</text>
</comment>
<gene>
    <name evidence="1" type="ORF">LCGC14_1518620</name>
</gene>
<sequence length="73" mass="8309">MTVRDLKEILEGLADDTLVVIPGSDHSYRLINRISPRTAIKHFMEPSLSEDYGDLNPDDWKDDKRVKVLVVGD</sequence>
<name>A0A0F9JK48_9ZZZZ</name>
<protein>
    <submittedName>
        <fullName evidence="1">Uncharacterized protein</fullName>
    </submittedName>
</protein>
<organism evidence="1">
    <name type="scientific">marine sediment metagenome</name>
    <dbReference type="NCBI Taxonomy" id="412755"/>
    <lineage>
        <taxon>unclassified sequences</taxon>
        <taxon>metagenomes</taxon>
        <taxon>ecological metagenomes</taxon>
    </lineage>
</organism>
<accession>A0A0F9JK48</accession>
<evidence type="ECO:0000313" key="1">
    <source>
        <dbReference type="EMBL" id="KKM62741.1"/>
    </source>
</evidence>
<dbReference type="AlphaFoldDB" id="A0A0F9JK48"/>